<feature type="region of interest" description="Disordered" evidence="1">
    <location>
        <begin position="69"/>
        <end position="88"/>
    </location>
</feature>
<evidence type="ECO:0000313" key="3">
    <source>
        <dbReference type="Proteomes" id="UP001596154"/>
    </source>
</evidence>
<organism evidence="2 3">
    <name type="scientific">Streptomyces bullii</name>
    <dbReference type="NCBI Taxonomy" id="349910"/>
    <lineage>
        <taxon>Bacteria</taxon>
        <taxon>Bacillati</taxon>
        <taxon>Actinomycetota</taxon>
        <taxon>Actinomycetes</taxon>
        <taxon>Kitasatosporales</taxon>
        <taxon>Streptomycetaceae</taxon>
        <taxon>Streptomyces</taxon>
    </lineage>
</organism>
<name>A0ABW0V2Q4_9ACTN</name>
<protein>
    <submittedName>
        <fullName evidence="2">Uncharacterized protein</fullName>
    </submittedName>
</protein>
<dbReference type="EMBL" id="JBHSNY010000027">
    <property type="protein sequence ID" value="MFC5639620.1"/>
    <property type="molecule type" value="Genomic_DNA"/>
</dbReference>
<dbReference type="RefSeq" id="WP_381031765.1">
    <property type="nucleotide sequence ID" value="NZ_JBHSNY010000027.1"/>
</dbReference>
<reference evidence="3" key="1">
    <citation type="journal article" date="2019" name="Int. J. Syst. Evol. Microbiol.">
        <title>The Global Catalogue of Microorganisms (GCM) 10K type strain sequencing project: providing services to taxonomists for standard genome sequencing and annotation.</title>
        <authorList>
            <consortium name="The Broad Institute Genomics Platform"/>
            <consortium name="The Broad Institute Genome Sequencing Center for Infectious Disease"/>
            <person name="Wu L."/>
            <person name="Ma J."/>
        </authorList>
    </citation>
    <scope>NUCLEOTIDE SEQUENCE [LARGE SCALE GENOMIC DNA]</scope>
    <source>
        <strain evidence="3">CGMCC 4.7248</strain>
    </source>
</reference>
<proteinExistence type="predicted"/>
<keyword evidence="3" id="KW-1185">Reference proteome</keyword>
<accession>A0ABW0V2Q4</accession>
<gene>
    <name evidence="2" type="ORF">ACFPZJ_39105</name>
</gene>
<dbReference type="Proteomes" id="UP001596154">
    <property type="component" value="Unassembled WGS sequence"/>
</dbReference>
<evidence type="ECO:0000313" key="2">
    <source>
        <dbReference type="EMBL" id="MFC5639620.1"/>
    </source>
</evidence>
<comment type="caution">
    <text evidence="2">The sequence shown here is derived from an EMBL/GenBank/DDBJ whole genome shotgun (WGS) entry which is preliminary data.</text>
</comment>
<sequence length="88" mass="9420">MTLRKSQWAAAAGLTAGAIVALRRSTARPAGPAAADRWLTVTINCSPADIQADKLPTPLQKYGDRIETRIRRGSDPHPATGAPKWRCA</sequence>
<evidence type="ECO:0000256" key="1">
    <source>
        <dbReference type="SAM" id="MobiDB-lite"/>
    </source>
</evidence>